<protein>
    <submittedName>
        <fullName evidence="10">Radical SAM protein</fullName>
    </submittedName>
</protein>
<keyword evidence="3" id="KW-0808">Transferase</keyword>
<keyword evidence="2" id="KW-0489">Methyltransferase</keyword>
<dbReference type="InterPro" id="IPR058240">
    <property type="entry name" value="rSAM_sf"/>
</dbReference>
<keyword evidence="5" id="KW-0479">Metal-binding</keyword>
<evidence type="ECO:0000256" key="6">
    <source>
        <dbReference type="ARBA" id="ARBA00023004"/>
    </source>
</evidence>
<dbReference type="InterPro" id="IPR006638">
    <property type="entry name" value="Elp3/MiaA/NifB-like_rSAM"/>
</dbReference>
<dbReference type="InterPro" id="IPR034466">
    <property type="entry name" value="Methyltransferase_Class_B"/>
</dbReference>
<dbReference type="EMBL" id="CP120997">
    <property type="protein sequence ID" value="WLQ31974.1"/>
    <property type="molecule type" value="Genomic_DNA"/>
</dbReference>
<feature type="domain" description="B12-binding" evidence="8">
    <location>
        <begin position="57"/>
        <end position="188"/>
    </location>
</feature>
<evidence type="ECO:0000313" key="10">
    <source>
        <dbReference type="EMBL" id="WLQ31974.1"/>
    </source>
</evidence>
<dbReference type="Pfam" id="PF04055">
    <property type="entry name" value="Radical_SAM"/>
    <property type="match status" value="1"/>
</dbReference>
<dbReference type="PROSITE" id="PS51918">
    <property type="entry name" value="RADICAL_SAM"/>
    <property type="match status" value="1"/>
</dbReference>
<dbReference type="InterPro" id="IPR023404">
    <property type="entry name" value="rSAM_horseshoe"/>
</dbReference>
<dbReference type="SUPFAM" id="SSF102114">
    <property type="entry name" value="Radical SAM enzymes"/>
    <property type="match status" value="1"/>
</dbReference>
<evidence type="ECO:0000256" key="3">
    <source>
        <dbReference type="ARBA" id="ARBA00022679"/>
    </source>
</evidence>
<dbReference type="CDD" id="cd01335">
    <property type="entry name" value="Radical_SAM"/>
    <property type="match status" value="1"/>
</dbReference>
<keyword evidence="4" id="KW-0949">S-adenosyl-L-methionine</keyword>
<accession>A0ABY9HC43</accession>
<dbReference type="PANTHER" id="PTHR43409">
    <property type="entry name" value="ANAEROBIC MAGNESIUM-PROTOPORPHYRIN IX MONOMETHYL ESTER CYCLASE-RELATED"/>
    <property type="match status" value="1"/>
</dbReference>
<evidence type="ECO:0000259" key="8">
    <source>
        <dbReference type="PROSITE" id="PS51332"/>
    </source>
</evidence>
<dbReference type="InterPro" id="IPR051198">
    <property type="entry name" value="BchE-like"/>
</dbReference>
<dbReference type="SFLD" id="SFLDS00029">
    <property type="entry name" value="Radical_SAM"/>
    <property type="match status" value="1"/>
</dbReference>
<proteinExistence type="predicted"/>
<dbReference type="PROSITE" id="PS51332">
    <property type="entry name" value="B12_BINDING"/>
    <property type="match status" value="1"/>
</dbReference>
<evidence type="ECO:0000256" key="1">
    <source>
        <dbReference type="ARBA" id="ARBA00001966"/>
    </source>
</evidence>
<keyword evidence="11" id="KW-1185">Reference proteome</keyword>
<dbReference type="InterPro" id="IPR007197">
    <property type="entry name" value="rSAM"/>
</dbReference>
<evidence type="ECO:0000259" key="9">
    <source>
        <dbReference type="PROSITE" id="PS51918"/>
    </source>
</evidence>
<keyword evidence="7" id="KW-0411">Iron-sulfur</keyword>
<evidence type="ECO:0000256" key="5">
    <source>
        <dbReference type="ARBA" id="ARBA00022723"/>
    </source>
</evidence>
<evidence type="ECO:0000256" key="2">
    <source>
        <dbReference type="ARBA" id="ARBA00022603"/>
    </source>
</evidence>
<dbReference type="SFLD" id="SFLDG01123">
    <property type="entry name" value="methyltransferase_(Class_B)"/>
    <property type="match status" value="1"/>
</dbReference>
<dbReference type="Gene3D" id="3.80.30.20">
    <property type="entry name" value="tm_1862 like domain"/>
    <property type="match status" value="1"/>
</dbReference>
<dbReference type="RefSeq" id="WP_306050572.1">
    <property type="nucleotide sequence ID" value="NZ_CP120997.1"/>
</dbReference>
<evidence type="ECO:0000256" key="4">
    <source>
        <dbReference type="ARBA" id="ARBA00022691"/>
    </source>
</evidence>
<reference evidence="10 11" key="1">
    <citation type="submission" date="2023-03" db="EMBL/GenBank/DDBJ databases">
        <title>Isolation and description of six Streptomyces strains from soil environments, able to metabolize different microbial glucans.</title>
        <authorList>
            <person name="Widen T."/>
            <person name="Larsbrink J."/>
        </authorList>
    </citation>
    <scope>NUCLEOTIDE SEQUENCE [LARGE SCALE GENOMIC DNA]</scope>
    <source>
        <strain evidence="10 11">Mut1</strain>
    </source>
</reference>
<dbReference type="Proteomes" id="UP001239522">
    <property type="component" value="Chromosome"/>
</dbReference>
<comment type="cofactor">
    <cofactor evidence="1">
        <name>[4Fe-4S] cluster</name>
        <dbReference type="ChEBI" id="CHEBI:49883"/>
    </cofactor>
</comment>
<dbReference type="PANTHER" id="PTHR43409:SF7">
    <property type="entry name" value="BLL1977 PROTEIN"/>
    <property type="match status" value="1"/>
</dbReference>
<keyword evidence="6" id="KW-0408">Iron</keyword>
<name>A0ABY9HC43_9ACTN</name>
<feature type="domain" description="Radical SAM core" evidence="9">
    <location>
        <begin position="230"/>
        <end position="456"/>
    </location>
</feature>
<evidence type="ECO:0000256" key="7">
    <source>
        <dbReference type="ARBA" id="ARBA00023014"/>
    </source>
</evidence>
<dbReference type="InterPro" id="IPR006158">
    <property type="entry name" value="Cobalamin-bd"/>
</dbReference>
<dbReference type="SMART" id="SM00729">
    <property type="entry name" value="Elp3"/>
    <property type="match status" value="1"/>
</dbReference>
<organism evidence="10 11">
    <name type="scientific">Streptomyces castrisilvae</name>
    <dbReference type="NCBI Taxonomy" id="3033811"/>
    <lineage>
        <taxon>Bacteria</taxon>
        <taxon>Bacillati</taxon>
        <taxon>Actinomycetota</taxon>
        <taxon>Actinomycetes</taxon>
        <taxon>Kitasatosporales</taxon>
        <taxon>Streptomycetaceae</taxon>
        <taxon>Streptomyces</taxon>
    </lineage>
</organism>
<dbReference type="SFLD" id="SFLDG01082">
    <property type="entry name" value="B12-binding_domain_containing"/>
    <property type="match status" value="1"/>
</dbReference>
<gene>
    <name evidence="10" type="ORF">P8A18_00315</name>
</gene>
<evidence type="ECO:0000313" key="11">
    <source>
        <dbReference type="Proteomes" id="UP001239522"/>
    </source>
</evidence>
<sequence length="549" mass="61484">MRVLLVAGLGPTFKNSTYLNGTLLDRENGDANAADYLRGTELAGLRLSRLGFRHGGVDYPLLRPRRTTVPHLTTFTLERILEQAGADYDHFDTLNLWDQDDPQPPGGDYEAVLLSTSYIWNNAALRTAVGWIGRHFPGVPLLLGGQYSNLKYASVMRDFPTVDIIVRGDSEEALPALLHALAARAPLDGIPNLVLRPDPGIRGAEPGRPGWYATGFEYIDLDAHPSPMPRGRFPVIPYESMRGCPFTCKFCSFPAASPKWRYKSAQKIHDDWAAYAEQCGAGFIKAMDSTFTVPPTRLRELLRLLPGLGVEWEGYSRANVIKTPELVDQLAAAHCRFLSLGFESMSDNTLKHMDKKVNRKQNLQAFRLLSSGGLGYRCSFMAGYPGETPDDYAQTHAFLTEEYRGHFMLSVFSISDETMPLWQDRERLRIEVHDPHDPDYSWSHIGMDVHEARSLNHRTLTDVRRKNDGAVLMLWQADFEHWLVPHLGTPENLAIEKSVERIGMAPVDHPDPAGGAAAIRENLSRLARYGVHLYPEGVLRGRSLLEARV</sequence>